<reference evidence="1" key="1">
    <citation type="submission" date="2022-11" db="EMBL/GenBank/DDBJ databases">
        <authorList>
            <person name="Kikuchi T."/>
        </authorList>
    </citation>
    <scope>NUCLEOTIDE SEQUENCE</scope>
    <source>
        <strain evidence="1">PS1010</strain>
    </source>
</reference>
<evidence type="ECO:0000313" key="2">
    <source>
        <dbReference type="Proteomes" id="UP001152747"/>
    </source>
</evidence>
<accession>A0A9P1N026</accession>
<evidence type="ECO:0000313" key="1">
    <source>
        <dbReference type="EMBL" id="CAI5445028.1"/>
    </source>
</evidence>
<comment type="caution">
    <text evidence="1">The sequence shown here is derived from an EMBL/GenBank/DDBJ whole genome shotgun (WGS) entry which is preliminary data.</text>
</comment>
<dbReference type="AlphaFoldDB" id="A0A9P1N026"/>
<dbReference type="OrthoDB" id="5839964at2759"/>
<sequence length="189" mass="22338">MKRMLKITDVPLKILGIQVGSGVRYILLFWIEVTNTSIKLADEVLLNLFTFTIFLLSRGELEIADEKQREQIDKLILTEALRIVDDYENIQDVSRLYEELFEKMDDLKVLDERVPLIAVKFLARMREVQRRDAWKIVCIETTVALMELRGRKDWYNKTSIKESLKLLENFNEDDQHDISSLRKLFEKLS</sequence>
<protein>
    <submittedName>
        <fullName evidence="1">Uncharacterized protein</fullName>
    </submittedName>
</protein>
<gene>
    <name evidence="1" type="ORF">CAMP_LOCUS7665</name>
</gene>
<proteinExistence type="predicted"/>
<dbReference type="EMBL" id="CANHGI010000003">
    <property type="protein sequence ID" value="CAI5445028.1"/>
    <property type="molecule type" value="Genomic_DNA"/>
</dbReference>
<dbReference type="Proteomes" id="UP001152747">
    <property type="component" value="Unassembled WGS sequence"/>
</dbReference>
<name>A0A9P1N026_9PELO</name>
<organism evidence="1 2">
    <name type="scientific">Caenorhabditis angaria</name>
    <dbReference type="NCBI Taxonomy" id="860376"/>
    <lineage>
        <taxon>Eukaryota</taxon>
        <taxon>Metazoa</taxon>
        <taxon>Ecdysozoa</taxon>
        <taxon>Nematoda</taxon>
        <taxon>Chromadorea</taxon>
        <taxon>Rhabditida</taxon>
        <taxon>Rhabditina</taxon>
        <taxon>Rhabditomorpha</taxon>
        <taxon>Rhabditoidea</taxon>
        <taxon>Rhabditidae</taxon>
        <taxon>Peloderinae</taxon>
        <taxon>Caenorhabditis</taxon>
    </lineage>
</organism>
<keyword evidence="2" id="KW-1185">Reference proteome</keyword>